<dbReference type="EMBL" id="CM007385">
    <property type="protein sequence ID" value="ONK69634.1"/>
    <property type="molecule type" value="Genomic_DNA"/>
</dbReference>
<evidence type="ECO:0000313" key="4">
    <source>
        <dbReference type="Proteomes" id="UP000243459"/>
    </source>
</evidence>
<proteinExistence type="predicted"/>
<dbReference type="Proteomes" id="UP000243459">
    <property type="component" value="Chromosome 5"/>
</dbReference>
<feature type="transmembrane region" description="Helical" evidence="2">
    <location>
        <begin position="54"/>
        <end position="73"/>
    </location>
</feature>
<accession>A0A5P1EV15</accession>
<reference evidence="4" key="1">
    <citation type="journal article" date="2017" name="Nat. Commun.">
        <title>The asparagus genome sheds light on the origin and evolution of a young Y chromosome.</title>
        <authorList>
            <person name="Harkess A."/>
            <person name="Zhou J."/>
            <person name="Xu C."/>
            <person name="Bowers J.E."/>
            <person name="Van der Hulst R."/>
            <person name="Ayyampalayam S."/>
            <person name="Mercati F."/>
            <person name="Riccardi P."/>
            <person name="McKain M.R."/>
            <person name="Kakrana A."/>
            <person name="Tang H."/>
            <person name="Ray J."/>
            <person name="Groenendijk J."/>
            <person name="Arikit S."/>
            <person name="Mathioni S.M."/>
            <person name="Nakano M."/>
            <person name="Shan H."/>
            <person name="Telgmann-Rauber A."/>
            <person name="Kanno A."/>
            <person name="Yue Z."/>
            <person name="Chen H."/>
            <person name="Li W."/>
            <person name="Chen Y."/>
            <person name="Xu X."/>
            <person name="Zhang Y."/>
            <person name="Luo S."/>
            <person name="Chen H."/>
            <person name="Gao J."/>
            <person name="Mao Z."/>
            <person name="Pires J.C."/>
            <person name="Luo M."/>
            <person name="Kudrna D."/>
            <person name="Wing R.A."/>
            <person name="Meyers B.C."/>
            <person name="Yi K."/>
            <person name="Kong H."/>
            <person name="Lavrijsen P."/>
            <person name="Sunseri F."/>
            <person name="Falavigna A."/>
            <person name="Ye Y."/>
            <person name="Leebens-Mack J.H."/>
            <person name="Chen G."/>
        </authorList>
    </citation>
    <scope>NUCLEOTIDE SEQUENCE [LARGE SCALE GENOMIC DNA]</scope>
    <source>
        <strain evidence="4">cv. DH0086</strain>
    </source>
</reference>
<keyword evidence="2" id="KW-1133">Transmembrane helix</keyword>
<keyword evidence="4" id="KW-1185">Reference proteome</keyword>
<gene>
    <name evidence="3" type="ORF">A4U43_C05F25130</name>
</gene>
<organism evidence="3 4">
    <name type="scientific">Asparagus officinalis</name>
    <name type="common">Garden asparagus</name>
    <dbReference type="NCBI Taxonomy" id="4686"/>
    <lineage>
        <taxon>Eukaryota</taxon>
        <taxon>Viridiplantae</taxon>
        <taxon>Streptophyta</taxon>
        <taxon>Embryophyta</taxon>
        <taxon>Tracheophyta</taxon>
        <taxon>Spermatophyta</taxon>
        <taxon>Magnoliopsida</taxon>
        <taxon>Liliopsida</taxon>
        <taxon>Asparagales</taxon>
        <taxon>Asparagaceae</taxon>
        <taxon>Asparagoideae</taxon>
        <taxon>Asparagus</taxon>
    </lineage>
</organism>
<evidence type="ECO:0000256" key="1">
    <source>
        <dbReference type="SAM" id="MobiDB-lite"/>
    </source>
</evidence>
<dbReference type="AlphaFoldDB" id="A0A5P1EV15"/>
<keyword evidence="2" id="KW-0812">Transmembrane</keyword>
<dbReference type="Gramene" id="ONK69634">
    <property type="protein sequence ID" value="ONK69634"/>
    <property type="gene ID" value="A4U43_C05F25130"/>
</dbReference>
<sequence>MDNVIRPRSASNADCEGSGDSWLSNPSGMERRREDYLCGVGRFQRSSSQRKEGAAANAVALALFSSPYIFFFVRATA</sequence>
<evidence type="ECO:0000256" key="2">
    <source>
        <dbReference type="SAM" id="Phobius"/>
    </source>
</evidence>
<feature type="region of interest" description="Disordered" evidence="1">
    <location>
        <begin position="1"/>
        <end position="28"/>
    </location>
</feature>
<keyword evidence="2" id="KW-0472">Membrane</keyword>
<evidence type="ECO:0000313" key="3">
    <source>
        <dbReference type="EMBL" id="ONK69634.1"/>
    </source>
</evidence>
<protein>
    <submittedName>
        <fullName evidence="3">Uncharacterized protein</fullName>
    </submittedName>
</protein>
<name>A0A5P1EV15_ASPOF</name>